<dbReference type="GO" id="GO:0051082">
    <property type="term" value="F:unfolded protein binding"/>
    <property type="evidence" value="ECO:0007669"/>
    <property type="project" value="InterPro"/>
</dbReference>
<evidence type="ECO:0000313" key="5">
    <source>
        <dbReference type="EMBL" id="OGG97006.1"/>
    </source>
</evidence>
<evidence type="ECO:0000256" key="3">
    <source>
        <dbReference type="SAM" id="Coils"/>
    </source>
</evidence>
<dbReference type="EMBL" id="MFNE01000006">
    <property type="protein sequence ID" value="OGG97006.1"/>
    <property type="molecule type" value="Genomic_DNA"/>
</dbReference>
<dbReference type="PANTHER" id="PTHR35089">
    <property type="entry name" value="CHAPERONE PROTEIN SKP"/>
    <property type="match status" value="1"/>
</dbReference>
<sequence length="175" mass="20071">MKTRSLLLFSALLLILAQPAFAKSPKIGEINMQKAINNSEEGAKSRAYFEKKAAGGQEKFKKQGMAIQQRVQALQDNLMLSEAARNKEIQEIEKQKEELRQAVNQAQQEFKEDEMRHLQRISQDLMLLVKKIGEKRSFDMVVETSVRQAMLYTSFEIEDITDEVVAEYNKMKAGK</sequence>
<name>A0A1F6GFX9_9PROT</name>
<feature type="coiled-coil region" evidence="3">
    <location>
        <begin position="78"/>
        <end position="116"/>
    </location>
</feature>
<dbReference type="PANTHER" id="PTHR35089:SF1">
    <property type="entry name" value="CHAPERONE PROTEIN SKP"/>
    <property type="match status" value="1"/>
</dbReference>
<gene>
    <name evidence="5" type="ORF">A2527_02815</name>
</gene>
<dbReference type="SMART" id="SM00935">
    <property type="entry name" value="OmpH"/>
    <property type="match status" value="1"/>
</dbReference>
<evidence type="ECO:0000256" key="4">
    <source>
        <dbReference type="SAM" id="SignalP"/>
    </source>
</evidence>
<accession>A0A1F6GFX9</accession>
<keyword evidence="3" id="KW-0175">Coiled coil</keyword>
<dbReference type="Pfam" id="PF03938">
    <property type="entry name" value="OmpH"/>
    <property type="match status" value="1"/>
</dbReference>
<comment type="caution">
    <text evidence="5">The sequence shown here is derived from an EMBL/GenBank/DDBJ whole genome shotgun (WGS) entry which is preliminary data.</text>
</comment>
<evidence type="ECO:0000313" key="6">
    <source>
        <dbReference type="Proteomes" id="UP000178449"/>
    </source>
</evidence>
<dbReference type="STRING" id="1817772.A2527_02815"/>
<dbReference type="AlphaFoldDB" id="A0A1F6GFX9"/>
<dbReference type="GO" id="GO:0005829">
    <property type="term" value="C:cytosol"/>
    <property type="evidence" value="ECO:0007669"/>
    <property type="project" value="TreeGrafter"/>
</dbReference>
<organism evidence="5 6">
    <name type="scientific">Candidatus Lambdaproteobacteria bacterium RIFOXYD2_FULL_50_16</name>
    <dbReference type="NCBI Taxonomy" id="1817772"/>
    <lineage>
        <taxon>Bacteria</taxon>
        <taxon>Pseudomonadati</taxon>
        <taxon>Pseudomonadota</taxon>
        <taxon>Candidatus Lambdaproteobacteria</taxon>
    </lineage>
</organism>
<dbReference type="InterPro" id="IPR005632">
    <property type="entry name" value="Chaperone_Skp"/>
</dbReference>
<dbReference type="Gene3D" id="3.30.910.20">
    <property type="entry name" value="Skp domain"/>
    <property type="match status" value="1"/>
</dbReference>
<proteinExistence type="inferred from homology"/>
<dbReference type="InterPro" id="IPR024930">
    <property type="entry name" value="Skp_dom_sf"/>
</dbReference>
<evidence type="ECO:0008006" key="7">
    <source>
        <dbReference type="Google" id="ProtNLM"/>
    </source>
</evidence>
<evidence type="ECO:0000256" key="1">
    <source>
        <dbReference type="ARBA" id="ARBA00009091"/>
    </source>
</evidence>
<protein>
    <recommendedName>
        <fullName evidence="7">OmpH family outer membrane protein</fullName>
    </recommendedName>
</protein>
<feature type="signal peptide" evidence="4">
    <location>
        <begin position="1"/>
        <end position="22"/>
    </location>
</feature>
<evidence type="ECO:0000256" key="2">
    <source>
        <dbReference type="ARBA" id="ARBA00022729"/>
    </source>
</evidence>
<comment type="similarity">
    <text evidence="1">Belongs to the Skp family.</text>
</comment>
<dbReference type="GO" id="GO:0050821">
    <property type="term" value="P:protein stabilization"/>
    <property type="evidence" value="ECO:0007669"/>
    <property type="project" value="TreeGrafter"/>
</dbReference>
<dbReference type="SUPFAM" id="SSF111384">
    <property type="entry name" value="OmpH-like"/>
    <property type="match status" value="1"/>
</dbReference>
<feature type="chain" id="PRO_5009524702" description="OmpH family outer membrane protein" evidence="4">
    <location>
        <begin position="23"/>
        <end position="175"/>
    </location>
</feature>
<keyword evidence="2 4" id="KW-0732">Signal</keyword>
<dbReference type="Proteomes" id="UP000178449">
    <property type="component" value="Unassembled WGS sequence"/>
</dbReference>
<reference evidence="5 6" key="1">
    <citation type="journal article" date="2016" name="Nat. Commun.">
        <title>Thousands of microbial genomes shed light on interconnected biogeochemical processes in an aquifer system.</title>
        <authorList>
            <person name="Anantharaman K."/>
            <person name="Brown C.T."/>
            <person name="Hug L.A."/>
            <person name="Sharon I."/>
            <person name="Castelle C.J."/>
            <person name="Probst A.J."/>
            <person name="Thomas B.C."/>
            <person name="Singh A."/>
            <person name="Wilkins M.J."/>
            <person name="Karaoz U."/>
            <person name="Brodie E.L."/>
            <person name="Williams K.H."/>
            <person name="Hubbard S.S."/>
            <person name="Banfield J.F."/>
        </authorList>
    </citation>
    <scope>NUCLEOTIDE SEQUENCE [LARGE SCALE GENOMIC DNA]</scope>
</reference>